<dbReference type="Proteomes" id="UP000070501">
    <property type="component" value="Unassembled WGS sequence"/>
</dbReference>
<reference evidence="3" key="1">
    <citation type="submission" date="2016-02" db="EMBL/GenBank/DDBJ databases">
        <title>Draft genome sequence of Microdochium bolleyi, a fungal endophyte of beachgrass.</title>
        <authorList>
            <consortium name="DOE Joint Genome Institute"/>
            <person name="David A.S."/>
            <person name="May G."/>
            <person name="Haridas S."/>
            <person name="Lim J."/>
            <person name="Wang M."/>
            <person name="Labutti K."/>
            <person name="Lipzen A."/>
            <person name="Barry K."/>
            <person name="Grigoriev I.V."/>
        </authorList>
    </citation>
    <scope>NUCLEOTIDE SEQUENCE [LARGE SCALE GENOMIC DNA]</scope>
    <source>
        <strain evidence="3">J235TASD1</strain>
    </source>
</reference>
<proteinExistence type="predicted"/>
<sequence>MRLPIFVDMAPEVMQANMSYVPEPPWLLNSARIPSSSKTEDEDSHEDSGSDMAGEDYHSDSVEFITFSSDYCDSCWGNLPGEPLQKLDCEHFICDRCVVGIIILGLFSPWFSRPRCCDRSVRTKHFERVELLPHDLLTMWYSHREDADLATWTCPSGHVVHDLRLTDSDISIWEARIDCLQCPSSRATYCRRCRDPRCGNGEECRDFAYLREQVRRLYRDVILTRGGSSSIKAKLEICVETERMLRLEPSAHDFIPFKRSESTTFDLDLEAASTEFNREMRLIQNLTWASDYIRRSSVVSRRPKLGP</sequence>
<keyword evidence="3" id="KW-1185">Reference proteome</keyword>
<evidence type="ECO:0000313" key="3">
    <source>
        <dbReference type="Proteomes" id="UP000070501"/>
    </source>
</evidence>
<protein>
    <recommendedName>
        <fullName evidence="4">RING-type domain-containing protein</fullName>
    </recommendedName>
</protein>
<organism evidence="2 3">
    <name type="scientific">Microdochium bolleyi</name>
    <dbReference type="NCBI Taxonomy" id="196109"/>
    <lineage>
        <taxon>Eukaryota</taxon>
        <taxon>Fungi</taxon>
        <taxon>Dikarya</taxon>
        <taxon>Ascomycota</taxon>
        <taxon>Pezizomycotina</taxon>
        <taxon>Sordariomycetes</taxon>
        <taxon>Xylariomycetidae</taxon>
        <taxon>Xylariales</taxon>
        <taxon>Microdochiaceae</taxon>
        <taxon>Microdochium</taxon>
    </lineage>
</organism>
<dbReference type="AlphaFoldDB" id="A0A136IV41"/>
<dbReference type="InParanoid" id="A0A136IV41"/>
<name>A0A136IV41_9PEZI</name>
<evidence type="ECO:0000256" key="1">
    <source>
        <dbReference type="SAM" id="MobiDB-lite"/>
    </source>
</evidence>
<accession>A0A136IV41</accession>
<evidence type="ECO:0000313" key="2">
    <source>
        <dbReference type="EMBL" id="KXJ88771.1"/>
    </source>
</evidence>
<gene>
    <name evidence="2" type="ORF">Micbo1qcDRAFT_166208</name>
</gene>
<evidence type="ECO:0008006" key="4">
    <source>
        <dbReference type="Google" id="ProtNLM"/>
    </source>
</evidence>
<dbReference type="EMBL" id="KQ964257">
    <property type="protein sequence ID" value="KXJ88771.1"/>
    <property type="molecule type" value="Genomic_DNA"/>
</dbReference>
<feature type="region of interest" description="Disordered" evidence="1">
    <location>
        <begin position="31"/>
        <end position="55"/>
    </location>
</feature>